<dbReference type="EC" id="3.2.2.15" evidence="1"/>
<evidence type="ECO:0000313" key="1">
    <source>
        <dbReference type="EMBL" id="MTL93580.1"/>
    </source>
</evidence>
<proteinExistence type="predicted"/>
<keyword evidence="1" id="KW-0378">Hydrolase</keyword>
<dbReference type="NCBIfam" id="TIGR04274">
    <property type="entry name" value="hypoxanDNAglyco"/>
    <property type="match status" value="1"/>
</dbReference>
<accession>A0A6I3NBT0</accession>
<dbReference type="InterPro" id="IPR036895">
    <property type="entry name" value="Uracil-DNA_glycosylase-like_sf"/>
</dbReference>
<dbReference type="EMBL" id="WMQV01000005">
    <property type="protein sequence ID" value="MTL93580.1"/>
    <property type="molecule type" value="Genomic_DNA"/>
</dbReference>
<dbReference type="InterPro" id="IPR026353">
    <property type="entry name" value="Hypoxan-DNA_Glyclase"/>
</dbReference>
<dbReference type="Gene3D" id="3.40.470.10">
    <property type="entry name" value="Uracil-DNA glycosylase-like domain"/>
    <property type="match status" value="1"/>
</dbReference>
<dbReference type="AlphaFoldDB" id="A0A6I3NBT0"/>
<gene>
    <name evidence="1" type="ORF">GMA64_03470</name>
</gene>
<dbReference type="Pfam" id="PF03167">
    <property type="entry name" value="UDG"/>
    <property type="match status" value="1"/>
</dbReference>
<name>A0A6I3NBT0_9FIRM</name>
<organism evidence="1">
    <name type="scientific">Turicibacter sanguinis</name>
    <dbReference type="NCBI Taxonomy" id="154288"/>
    <lineage>
        <taxon>Bacteria</taxon>
        <taxon>Bacillati</taxon>
        <taxon>Bacillota</taxon>
        <taxon>Erysipelotrichia</taxon>
        <taxon>Erysipelotrichales</taxon>
        <taxon>Turicibacteraceae</taxon>
        <taxon>Turicibacter</taxon>
    </lineage>
</organism>
<comment type="caution">
    <text evidence="1">The sequence shown here is derived from an EMBL/GenBank/DDBJ whole genome shotgun (WGS) entry which is preliminary data.</text>
</comment>
<dbReference type="SUPFAM" id="SSF52141">
    <property type="entry name" value="Uracil-DNA glycosylase-like"/>
    <property type="match status" value="1"/>
</dbReference>
<dbReference type="GO" id="GO:0033958">
    <property type="term" value="F:DNA-deoxyinosine glycosylase activity"/>
    <property type="evidence" value="ECO:0007669"/>
    <property type="project" value="UniProtKB-EC"/>
</dbReference>
<dbReference type="InterPro" id="IPR005122">
    <property type="entry name" value="Uracil-DNA_glycosylase-like"/>
</dbReference>
<keyword evidence="1" id="KW-0326">Glycosidase</keyword>
<protein>
    <submittedName>
        <fullName evidence="1">DNA-deoxyinosine glycosylase</fullName>
        <ecNumber evidence="1">3.2.2.15</ecNumber>
    </submittedName>
</protein>
<reference evidence="1" key="1">
    <citation type="journal article" date="2019" name="Nat. Med.">
        <title>A library of human gut bacterial isolates paired with longitudinal multiomics data enables mechanistic microbiome research.</title>
        <authorList>
            <person name="Poyet M."/>
            <person name="Groussin M."/>
            <person name="Gibbons S.M."/>
            <person name="Avila-Pacheco J."/>
            <person name="Jiang X."/>
            <person name="Kearney S.M."/>
            <person name="Perrotta A.R."/>
            <person name="Berdy B."/>
            <person name="Zhao S."/>
            <person name="Lieberman T.D."/>
            <person name="Swanson P.K."/>
            <person name="Smith M."/>
            <person name="Roesemann S."/>
            <person name="Alexander J.E."/>
            <person name="Rich S.A."/>
            <person name="Livny J."/>
            <person name="Vlamakis H."/>
            <person name="Clish C."/>
            <person name="Bullock K."/>
            <person name="Deik A."/>
            <person name="Scott J."/>
            <person name="Pierce K.A."/>
            <person name="Xavier R.J."/>
            <person name="Alm E.J."/>
        </authorList>
    </citation>
    <scope>NUCLEOTIDE SEQUENCE</scope>
    <source>
        <strain evidence="1">BIOML-A179</strain>
    </source>
</reference>
<sequence length="162" mass="18693">MAVVEHIFKPVYDENSRVLILGTMPSPKSRKNGFYYGHPQNRFWPVLADIFHEELPRTNEDRLAFLHRHHIALWDVLKSCDIEGASDASIKNPIPNDLSMILKQAPIHAVFTTGKKAAEFYTKFCYPKTNIPCIVLPSPSPANRRIKDEELKTQYQEILKYI</sequence>
<dbReference type="SMART" id="SM00987">
    <property type="entry name" value="UreE_C"/>
    <property type="match status" value="1"/>
</dbReference>
<dbReference type="SMART" id="SM00986">
    <property type="entry name" value="UDG"/>
    <property type="match status" value="1"/>
</dbReference>
<dbReference type="CDD" id="cd10032">
    <property type="entry name" value="UDG-F6_HDG"/>
    <property type="match status" value="1"/>
</dbReference>
<dbReference type="RefSeq" id="WP_129821589.1">
    <property type="nucleotide sequence ID" value="NZ_JADNKI010000016.1"/>
</dbReference>